<proteinExistence type="predicted"/>
<sequence length="222" mass="26146">LPTFTFQYAPILTNNWLLLADLLTNSSYGRMEKIDPGRWDKVDSKSRTNKDTIDQIVSGFTVPETKYENYSCHKTDDSRDVDWNFISQKGELYLNTIKEEIDRRDNELPGLFPKYELFYQTHLRGEDGEGKCEYVAISLFYNCLKDAKRLAADDPAFLRWLFERNLINRVEVCKIFLDITKKKIRSLDDEDREEVMKKVNELCSWNIVHSKRIIKIAKRLDG</sequence>
<feature type="non-terminal residue" evidence="1">
    <location>
        <position position="1"/>
    </location>
</feature>
<comment type="caution">
    <text evidence="1">The sequence shown here is derived from an EMBL/GenBank/DDBJ whole genome shotgun (WGS) entry which is preliminary data.</text>
</comment>
<dbReference type="Proteomes" id="UP001328107">
    <property type="component" value="Unassembled WGS sequence"/>
</dbReference>
<protein>
    <submittedName>
        <fullName evidence="1">Uncharacterized protein</fullName>
    </submittedName>
</protein>
<feature type="non-terminal residue" evidence="1">
    <location>
        <position position="222"/>
    </location>
</feature>
<dbReference type="EMBL" id="BTRK01000003">
    <property type="protein sequence ID" value="GMR44387.1"/>
    <property type="molecule type" value="Genomic_DNA"/>
</dbReference>
<dbReference type="AlphaFoldDB" id="A0AAN5CH26"/>
<keyword evidence="2" id="KW-1185">Reference proteome</keyword>
<reference evidence="2" key="1">
    <citation type="submission" date="2022-10" db="EMBL/GenBank/DDBJ databases">
        <title>Genome assembly of Pristionchus species.</title>
        <authorList>
            <person name="Yoshida K."/>
            <person name="Sommer R.J."/>
        </authorList>
    </citation>
    <scope>NUCLEOTIDE SEQUENCE [LARGE SCALE GENOMIC DNA]</scope>
    <source>
        <strain evidence="2">RS5460</strain>
    </source>
</reference>
<gene>
    <name evidence="1" type="ORF">PMAYCL1PPCAC_14582</name>
</gene>
<organism evidence="1 2">
    <name type="scientific">Pristionchus mayeri</name>
    <dbReference type="NCBI Taxonomy" id="1317129"/>
    <lineage>
        <taxon>Eukaryota</taxon>
        <taxon>Metazoa</taxon>
        <taxon>Ecdysozoa</taxon>
        <taxon>Nematoda</taxon>
        <taxon>Chromadorea</taxon>
        <taxon>Rhabditida</taxon>
        <taxon>Rhabditina</taxon>
        <taxon>Diplogasteromorpha</taxon>
        <taxon>Diplogasteroidea</taxon>
        <taxon>Neodiplogasteridae</taxon>
        <taxon>Pristionchus</taxon>
    </lineage>
</organism>
<name>A0AAN5CH26_9BILA</name>
<accession>A0AAN5CH26</accession>
<evidence type="ECO:0000313" key="2">
    <source>
        <dbReference type="Proteomes" id="UP001328107"/>
    </source>
</evidence>
<evidence type="ECO:0000313" key="1">
    <source>
        <dbReference type="EMBL" id="GMR44387.1"/>
    </source>
</evidence>